<dbReference type="GeneID" id="7201613"/>
<keyword evidence="12" id="KW-1185">Reference proteome</keyword>
<comment type="subcellular location">
    <subcellularLocation>
        <location evidence="1">Membrane</location>
        <topology evidence="1">Multi-pass membrane protein</topology>
    </subcellularLocation>
</comment>
<evidence type="ECO:0000313" key="11">
    <source>
        <dbReference type="EMBL" id="EEC47588.1"/>
    </source>
</evidence>
<dbReference type="PaxDb" id="2850-Phatr46341"/>
<feature type="transmembrane region" description="Helical" evidence="9">
    <location>
        <begin position="445"/>
        <end position="465"/>
    </location>
</feature>
<dbReference type="GO" id="GO:0015271">
    <property type="term" value="F:outward rectifier potassium channel activity"/>
    <property type="evidence" value="ECO:0007669"/>
    <property type="project" value="TreeGrafter"/>
</dbReference>
<evidence type="ECO:0000256" key="7">
    <source>
        <dbReference type="ARBA" id="ARBA00023303"/>
    </source>
</evidence>
<evidence type="ECO:0000256" key="8">
    <source>
        <dbReference type="SAM" id="MobiDB-lite"/>
    </source>
</evidence>
<dbReference type="SUPFAM" id="SSF81324">
    <property type="entry name" value="Voltage-gated potassium channels"/>
    <property type="match status" value="2"/>
</dbReference>
<feature type="domain" description="Potassium channel" evidence="10">
    <location>
        <begin position="452"/>
        <end position="522"/>
    </location>
</feature>
<evidence type="ECO:0000256" key="2">
    <source>
        <dbReference type="ARBA" id="ARBA00022448"/>
    </source>
</evidence>
<proteinExistence type="predicted"/>
<evidence type="ECO:0000256" key="1">
    <source>
        <dbReference type="ARBA" id="ARBA00004141"/>
    </source>
</evidence>
<keyword evidence="2" id="KW-0813">Transport</keyword>
<feature type="region of interest" description="Disordered" evidence="8">
    <location>
        <begin position="615"/>
        <end position="663"/>
    </location>
</feature>
<reference evidence="11 12" key="1">
    <citation type="journal article" date="2008" name="Nature">
        <title>The Phaeodactylum genome reveals the evolutionary history of diatom genomes.</title>
        <authorList>
            <person name="Bowler C."/>
            <person name="Allen A.E."/>
            <person name="Badger J.H."/>
            <person name="Grimwood J."/>
            <person name="Jabbari K."/>
            <person name="Kuo A."/>
            <person name="Maheswari U."/>
            <person name="Martens C."/>
            <person name="Maumus F."/>
            <person name="Otillar R.P."/>
            <person name="Rayko E."/>
            <person name="Salamov A."/>
            <person name="Vandepoele K."/>
            <person name="Beszteri B."/>
            <person name="Gruber A."/>
            <person name="Heijde M."/>
            <person name="Katinka M."/>
            <person name="Mock T."/>
            <person name="Valentin K."/>
            <person name="Verret F."/>
            <person name="Berges J.A."/>
            <person name="Brownlee C."/>
            <person name="Cadoret J.P."/>
            <person name="Chiovitti A."/>
            <person name="Choi C.J."/>
            <person name="Coesel S."/>
            <person name="De Martino A."/>
            <person name="Detter J.C."/>
            <person name="Durkin C."/>
            <person name="Falciatore A."/>
            <person name="Fournet J."/>
            <person name="Haruta M."/>
            <person name="Huysman M.J."/>
            <person name="Jenkins B.D."/>
            <person name="Jiroutova K."/>
            <person name="Jorgensen R.E."/>
            <person name="Joubert Y."/>
            <person name="Kaplan A."/>
            <person name="Kroger N."/>
            <person name="Kroth P.G."/>
            <person name="La Roche J."/>
            <person name="Lindquist E."/>
            <person name="Lommer M."/>
            <person name="Martin-Jezequel V."/>
            <person name="Lopez P.J."/>
            <person name="Lucas S."/>
            <person name="Mangogna M."/>
            <person name="McGinnis K."/>
            <person name="Medlin L.K."/>
            <person name="Montsant A."/>
            <person name="Oudot-Le Secq M.P."/>
            <person name="Napoli C."/>
            <person name="Obornik M."/>
            <person name="Parker M.S."/>
            <person name="Petit J.L."/>
            <person name="Porcel B.M."/>
            <person name="Poulsen N."/>
            <person name="Robison M."/>
            <person name="Rychlewski L."/>
            <person name="Rynearson T.A."/>
            <person name="Schmutz J."/>
            <person name="Shapiro H."/>
            <person name="Siaut M."/>
            <person name="Stanley M."/>
            <person name="Sussman M.R."/>
            <person name="Taylor A.R."/>
            <person name="Vardi A."/>
            <person name="von Dassow P."/>
            <person name="Vyverman W."/>
            <person name="Willis A."/>
            <person name="Wyrwicz L.S."/>
            <person name="Rokhsar D.S."/>
            <person name="Weissenbach J."/>
            <person name="Armbrust E.V."/>
            <person name="Green B.R."/>
            <person name="Van de Peer Y."/>
            <person name="Grigoriev I.V."/>
        </authorList>
    </citation>
    <scope>NUCLEOTIDE SEQUENCE [LARGE SCALE GENOMIC DNA]</scope>
    <source>
        <strain evidence="11 12">CCAP 1055/1</strain>
    </source>
</reference>
<sequence length="948" mass="106368">MDKPNPTRNYPRQFKNPELDPKTHQASTAPLPLSNAPVVATTTATTNNTITTSRAVTGVPESTSVTSDDHRNAPQHKLTVNATTQSTQESELVTVELSHPYAPSNEIRETVVEGDRDASVRRRPSTDSSLSEPPPYTSSDERETAGKTGPALRHKASPRRLAQRRRRPRPNVTTVVEPSIIQLRPAQRHDQSTAWSPVDDDTVTGNWSLDDDFDHLQNSQRRADQRGSMDNPRSRLPSIVLSAQDLALCQRLDQDYERALESLQVGYSARYYSVRQSALCSVIFMLVLLTLGTIFFLRQAPFWSLEEALLFSVYTITTVGYGHLQHPETAAFQLYTVAYIFVGIATLTIMVAQVYQCVALEAARAQHAAADEGNRRNAQMPDRDGIVRDQRHNQDPPSLHHHETRSESFSSDMVWEYSSSVWDSVTAMLRRAYRYFRQDEFGRSLSVIFPMTGLVLIGAVVIGVLESWTWPEALYFAVVSLTTVGFGDYYPTNPAAIWFCTLWLPFSVGFMSVFLAKVAAFYIRLSDTNISRIERALRQDLVQTKRQAARERQAALARAMRGQQLRDIENDHGHNGESHDLALKESIALAKETVSQHRRRRRGFDTVPTQSVEAGKAVVYKDNDGEDCEDSTADNSAGLSVDSESRRHLFGSPEAQEDPAETRRELVLRNSLAYSTHSEGDELVDEDQELEDGRSETSDGTVSRPRGSTLSTMKDVLRTVHGSDRDVRYGPDSEFLSVTSKQPLHAQHHALRRRSQSLLKPSFALRALVQERFAEIIATDIAGYQNAIEIKDNSMTVTILRLKAVADKWCVPRRARKAFRAVAFETLYFVGEHDLIVEGADALFALSPLEFHSLFAPLVAALGDATTMETWLEQTQVLADVDLISRDERVSQSMQEQRSRRRPRRLGRNDWGDVEEDGIIKGEERLYRTTDKSTRGNAAIPGSELHLT</sequence>
<evidence type="ECO:0000256" key="9">
    <source>
        <dbReference type="SAM" id="Phobius"/>
    </source>
</evidence>
<dbReference type="HOGENOM" id="CLU_310469_0_0_1"/>
<feature type="region of interest" description="Disordered" evidence="8">
    <location>
        <begin position="1"/>
        <end position="201"/>
    </location>
</feature>
<dbReference type="Pfam" id="PF07885">
    <property type="entry name" value="Ion_trans_2"/>
    <property type="match status" value="2"/>
</dbReference>
<organism evidence="11 12">
    <name type="scientific">Phaeodactylum tricornutum (strain CCAP 1055/1)</name>
    <dbReference type="NCBI Taxonomy" id="556484"/>
    <lineage>
        <taxon>Eukaryota</taxon>
        <taxon>Sar</taxon>
        <taxon>Stramenopiles</taxon>
        <taxon>Ochrophyta</taxon>
        <taxon>Bacillariophyta</taxon>
        <taxon>Bacillariophyceae</taxon>
        <taxon>Bacillariophycidae</taxon>
        <taxon>Naviculales</taxon>
        <taxon>Phaeodactylaceae</taxon>
        <taxon>Phaeodactylum</taxon>
    </lineage>
</organism>
<evidence type="ECO:0000256" key="6">
    <source>
        <dbReference type="ARBA" id="ARBA00023136"/>
    </source>
</evidence>
<dbReference type="OrthoDB" id="415460at2759"/>
<dbReference type="KEGG" id="pti:PHATRDRAFT_46341"/>
<feature type="compositionally biased region" description="Basic and acidic residues" evidence="8">
    <location>
        <begin position="106"/>
        <end position="120"/>
    </location>
</feature>
<feature type="transmembrane region" description="Helical" evidence="9">
    <location>
        <begin position="334"/>
        <end position="355"/>
    </location>
</feature>
<dbReference type="InterPro" id="IPR003280">
    <property type="entry name" value="2pore_dom_K_chnl"/>
</dbReference>
<feature type="compositionally biased region" description="Polar residues" evidence="8">
    <location>
        <begin position="1"/>
        <end position="10"/>
    </location>
</feature>
<feature type="compositionally biased region" description="Acidic residues" evidence="8">
    <location>
        <begin position="681"/>
        <end position="690"/>
    </location>
</feature>
<evidence type="ECO:0000313" key="12">
    <source>
        <dbReference type="Proteomes" id="UP000000759"/>
    </source>
</evidence>
<dbReference type="Proteomes" id="UP000000759">
    <property type="component" value="Chromosome 10"/>
</dbReference>
<gene>
    <name evidence="11" type="ORF">PHATRDRAFT_46341</name>
</gene>
<dbReference type="PANTHER" id="PTHR11003">
    <property type="entry name" value="POTASSIUM CHANNEL, SUBFAMILY K"/>
    <property type="match status" value="1"/>
</dbReference>
<dbReference type="RefSeq" id="XP_002180936.1">
    <property type="nucleotide sequence ID" value="XM_002180900.1"/>
</dbReference>
<feature type="compositionally biased region" description="Polar residues" evidence="8">
    <location>
        <begin position="78"/>
        <end position="91"/>
    </location>
</feature>
<dbReference type="InParanoid" id="B7G0W3"/>
<dbReference type="EMBL" id="CM000613">
    <property type="protein sequence ID" value="EEC47588.1"/>
    <property type="molecule type" value="Genomic_DNA"/>
</dbReference>
<feature type="transmembrane region" description="Helical" evidence="9">
    <location>
        <begin position="278"/>
        <end position="297"/>
    </location>
</feature>
<dbReference type="InterPro" id="IPR013099">
    <property type="entry name" value="K_chnl_dom"/>
</dbReference>
<dbReference type="GO" id="GO:0022841">
    <property type="term" value="F:potassium ion leak channel activity"/>
    <property type="evidence" value="ECO:0007669"/>
    <property type="project" value="TreeGrafter"/>
</dbReference>
<keyword evidence="5" id="KW-0406">Ion transport</keyword>
<name>B7G0W3_PHATC</name>
<keyword evidence="6 9" id="KW-0472">Membrane</keyword>
<evidence type="ECO:0000256" key="5">
    <source>
        <dbReference type="ARBA" id="ARBA00023065"/>
    </source>
</evidence>
<feature type="region of interest" description="Disordered" evidence="8">
    <location>
        <begin position="677"/>
        <end position="711"/>
    </location>
</feature>
<feature type="transmembrane region" description="Helical" evidence="9">
    <location>
        <begin position="496"/>
        <end position="523"/>
    </location>
</feature>
<reference evidence="12" key="2">
    <citation type="submission" date="2008-08" db="EMBL/GenBank/DDBJ databases">
        <authorList>
            <consortium name="Diatom Consortium"/>
            <person name="Grigoriev I."/>
            <person name="Grimwood J."/>
            <person name="Kuo A."/>
            <person name="Otillar R.P."/>
            <person name="Salamov A."/>
            <person name="Detter J.C."/>
            <person name="Lindquist E."/>
            <person name="Shapiro H."/>
            <person name="Lucas S."/>
            <person name="Glavina del Rio T."/>
            <person name="Pitluck S."/>
            <person name="Rokhsar D."/>
            <person name="Bowler C."/>
        </authorList>
    </citation>
    <scope>GENOME REANNOTATION</scope>
    <source>
        <strain evidence="12">CCAP 1055/1</strain>
    </source>
</reference>
<feature type="domain" description="Potassium channel" evidence="10">
    <location>
        <begin position="284"/>
        <end position="356"/>
    </location>
</feature>
<evidence type="ECO:0000256" key="3">
    <source>
        <dbReference type="ARBA" id="ARBA00022692"/>
    </source>
</evidence>
<feature type="compositionally biased region" description="Basic residues" evidence="8">
    <location>
        <begin position="152"/>
        <end position="169"/>
    </location>
</feature>
<feature type="compositionally biased region" description="Polar residues" evidence="8">
    <location>
        <begin position="698"/>
        <end position="711"/>
    </location>
</feature>
<dbReference type="Gene3D" id="1.10.287.70">
    <property type="match status" value="2"/>
</dbReference>
<evidence type="ECO:0000256" key="4">
    <source>
        <dbReference type="ARBA" id="ARBA00022989"/>
    </source>
</evidence>
<dbReference type="AlphaFoldDB" id="B7G0W3"/>
<feature type="transmembrane region" description="Helical" evidence="9">
    <location>
        <begin position="472"/>
        <end position="490"/>
    </location>
</feature>
<dbReference type="PANTHER" id="PTHR11003:SF291">
    <property type="entry name" value="IP11374P"/>
    <property type="match status" value="1"/>
</dbReference>
<accession>B7G0W3</accession>
<keyword evidence="3 9" id="KW-0812">Transmembrane</keyword>
<dbReference type="GO" id="GO:0005886">
    <property type="term" value="C:plasma membrane"/>
    <property type="evidence" value="ECO:0007669"/>
    <property type="project" value="TreeGrafter"/>
</dbReference>
<feature type="compositionally biased region" description="Low complexity" evidence="8">
    <location>
        <begin position="35"/>
        <end position="57"/>
    </location>
</feature>
<protein>
    <recommendedName>
        <fullName evidence="10">Potassium channel domain-containing protein</fullName>
    </recommendedName>
</protein>
<dbReference type="eggNOG" id="KOG1418">
    <property type="taxonomic scope" value="Eukaryota"/>
</dbReference>
<keyword evidence="7" id="KW-0407">Ion channel</keyword>
<keyword evidence="4 9" id="KW-1133">Transmembrane helix</keyword>
<evidence type="ECO:0000259" key="10">
    <source>
        <dbReference type="Pfam" id="PF07885"/>
    </source>
</evidence>
<dbReference type="GO" id="GO:0030322">
    <property type="term" value="P:stabilization of membrane potential"/>
    <property type="evidence" value="ECO:0007669"/>
    <property type="project" value="TreeGrafter"/>
</dbReference>